<dbReference type="GO" id="GO:0005524">
    <property type="term" value="F:ATP binding"/>
    <property type="evidence" value="ECO:0007669"/>
    <property type="project" value="UniProtKB-UniRule"/>
</dbReference>
<gene>
    <name evidence="12" type="ORF">GbCGDNIH9_2089</name>
</gene>
<evidence type="ECO:0000256" key="2">
    <source>
        <dbReference type="ARBA" id="ARBA00006024"/>
    </source>
</evidence>
<feature type="transmembrane region" description="Helical" evidence="10">
    <location>
        <begin position="677"/>
        <end position="694"/>
    </location>
</feature>
<dbReference type="NCBIfam" id="TIGR01511">
    <property type="entry name" value="ATPase-IB1_Cu"/>
    <property type="match status" value="1"/>
</dbReference>
<keyword evidence="6 10" id="KW-0067">ATP-binding</keyword>
<evidence type="ECO:0000313" key="13">
    <source>
        <dbReference type="Proteomes" id="UP000182373"/>
    </source>
</evidence>
<sequence>MPVETMPAGFTRQELDITGMTCASCSGRVERALRNVEGVSRAVVSLVSHRALVEGSARIDTLVAAVTRSGFTATPLTGEREQEERIEQQARKATRQEGLRVLLSALFTAPLLLPMLGLPLPGSLMLVLAGIVQIGFGYRFYIAAWRGLRAGAGNMDQLVAIGTSAAFLYSATAVLCGDSEHGYFDASAVVISLILFGRWLESRARQATGSATRALSALRPDTARLQDGDGERIVPASHLMPEDIVIIRPGERFAADGEVVSGQSDADESLLTGESHPVPKHPGESVIGGAINGSGLLRVRVTATVNDGTLARVISLVREAEASRAPVQRLVDQVAAIFVPAVVTIAVLTFLGWWMIGHDVANGFRAAVSVLVIACPCALGLATPAALVTGTGIAARRGILIRDAASLERAGSIDTVALDKTGTITEGKPVLHEIILLPSAPVDMDKAMILRLAAAAESGSTHPLAHAVRESALTRETTLPVPDFLQERPGEGVIAHVSGHEIAIGNAALFIHLDIPDSPQAVALEQETPSAILRVAIDRSPAALLLVEDTLRPGADVAIQRIHATGCTVMLLTGDTEASGHKAAKAAGIDLVETRLRPEDKAARIAAWQAKGHVVAMVGDGVNDAPSLAQADLGIAIGTGADAARHAAGVILMRPEPGLIADAISLSRATRRKIRQNLFWAFIYNAVGLPFAALGLLNPVIAGAAMAFSSVSVVVNALLLKRWKPSSP</sequence>
<feature type="transmembrane region" description="Helical" evidence="10">
    <location>
        <begin position="368"/>
        <end position="395"/>
    </location>
</feature>
<dbReference type="SUPFAM" id="SSF56784">
    <property type="entry name" value="HAD-like"/>
    <property type="match status" value="1"/>
</dbReference>
<feature type="transmembrane region" description="Helical" evidence="10">
    <location>
        <begin position="181"/>
        <end position="200"/>
    </location>
</feature>
<evidence type="ECO:0000256" key="1">
    <source>
        <dbReference type="ARBA" id="ARBA00004127"/>
    </source>
</evidence>
<dbReference type="CDD" id="cd00371">
    <property type="entry name" value="HMA"/>
    <property type="match status" value="1"/>
</dbReference>
<feature type="transmembrane region" description="Helical" evidence="10">
    <location>
        <begin position="700"/>
        <end position="720"/>
    </location>
</feature>
<feature type="transmembrane region" description="Helical" evidence="10">
    <location>
        <begin position="99"/>
        <end position="118"/>
    </location>
</feature>
<comment type="similarity">
    <text evidence="2 10">Belongs to the cation transport ATPase (P-type) (TC 3.A.3) family. Type IB subfamily.</text>
</comment>
<dbReference type="InterPro" id="IPR044492">
    <property type="entry name" value="P_typ_ATPase_HD_dom"/>
</dbReference>
<evidence type="ECO:0000256" key="10">
    <source>
        <dbReference type="RuleBase" id="RU362081"/>
    </source>
</evidence>
<dbReference type="GO" id="GO:0012505">
    <property type="term" value="C:endomembrane system"/>
    <property type="evidence" value="ECO:0007669"/>
    <property type="project" value="UniProtKB-SubCell"/>
</dbReference>
<dbReference type="NCBIfam" id="TIGR01525">
    <property type="entry name" value="ATPase-IB_hvy"/>
    <property type="match status" value="1"/>
</dbReference>
<dbReference type="GO" id="GO:0016887">
    <property type="term" value="F:ATP hydrolysis activity"/>
    <property type="evidence" value="ECO:0007669"/>
    <property type="project" value="InterPro"/>
</dbReference>
<dbReference type="InterPro" id="IPR023298">
    <property type="entry name" value="ATPase_P-typ_TM_dom_sf"/>
</dbReference>
<dbReference type="InterPro" id="IPR018303">
    <property type="entry name" value="ATPase_P-typ_P_site"/>
</dbReference>
<keyword evidence="3 10" id="KW-0812">Transmembrane</keyword>
<evidence type="ECO:0000256" key="4">
    <source>
        <dbReference type="ARBA" id="ARBA00022723"/>
    </source>
</evidence>
<evidence type="ECO:0000256" key="9">
    <source>
        <dbReference type="ARBA" id="ARBA00023136"/>
    </source>
</evidence>
<dbReference type="RefSeq" id="WP_072573197.1">
    <property type="nucleotide sequence ID" value="NZ_CP018191.1"/>
</dbReference>
<name>A0AAC9KBM8_9PROT</name>
<dbReference type="InterPro" id="IPR017969">
    <property type="entry name" value="Heavy-metal-associated_CS"/>
</dbReference>
<dbReference type="GO" id="GO:0005507">
    <property type="term" value="F:copper ion binding"/>
    <property type="evidence" value="ECO:0007669"/>
    <property type="project" value="TreeGrafter"/>
</dbReference>
<dbReference type="InterPro" id="IPR023299">
    <property type="entry name" value="ATPase_P-typ_cyto_dom_N"/>
</dbReference>
<dbReference type="AlphaFoldDB" id="A0AAC9KBM8"/>
<dbReference type="GO" id="GO:0005886">
    <property type="term" value="C:plasma membrane"/>
    <property type="evidence" value="ECO:0007669"/>
    <property type="project" value="UniProtKB-SubCell"/>
</dbReference>
<dbReference type="SUPFAM" id="SSF81665">
    <property type="entry name" value="Calcium ATPase, transmembrane domain M"/>
    <property type="match status" value="1"/>
</dbReference>
<dbReference type="Gene3D" id="3.40.1110.10">
    <property type="entry name" value="Calcium-transporting ATPase, cytoplasmic domain N"/>
    <property type="match status" value="1"/>
</dbReference>
<feature type="domain" description="HMA" evidence="11">
    <location>
        <begin position="11"/>
        <end position="74"/>
    </location>
</feature>
<dbReference type="PRINTS" id="PR00943">
    <property type="entry name" value="CUATPASE"/>
</dbReference>
<dbReference type="FunFam" id="2.70.150.10:FF:000002">
    <property type="entry name" value="Copper-transporting ATPase 1, putative"/>
    <property type="match status" value="1"/>
</dbReference>
<proteinExistence type="inferred from homology"/>
<organism evidence="12 13">
    <name type="scientific">Granulibacter bethesdensis</name>
    <dbReference type="NCBI Taxonomy" id="364410"/>
    <lineage>
        <taxon>Bacteria</taxon>
        <taxon>Pseudomonadati</taxon>
        <taxon>Pseudomonadota</taxon>
        <taxon>Alphaproteobacteria</taxon>
        <taxon>Acetobacterales</taxon>
        <taxon>Acetobacteraceae</taxon>
        <taxon>Granulibacter</taxon>
    </lineage>
</organism>
<dbReference type="Pfam" id="PF00702">
    <property type="entry name" value="Hydrolase"/>
    <property type="match status" value="1"/>
</dbReference>
<keyword evidence="8 10" id="KW-1133">Transmembrane helix</keyword>
<dbReference type="InterPro" id="IPR036412">
    <property type="entry name" value="HAD-like_sf"/>
</dbReference>
<dbReference type="SUPFAM" id="SSF81653">
    <property type="entry name" value="Calcium ATPase, transduction domain A"/>
    <property type="match status" value="1"/>
</dbReference>
<evidence type="ECO:0000256" key="3">
    <source>
        <dbReference type="ARBA" id="ARBA00022692"/>
    </source>
</evidence>
<dbReference type="NCBIfam" id="TIGR01494">
    <property type="entry name" value="ATPase_P-type"/>
    <property type="match status" value="1"/>
</dbReference>
<dbReference type="InterPro" id="IPR001757">
    <property type="entry name" value="P_typ_ATPase"/>
</dbReference>
<evidence type="ECO:0000256" key="8">
    <source>
        <dbReference type="ARBA" id="ARBA00022989"/>
    </source>
</evidence>
<evidence type="ECO:0000256" key="6">
    <source>
        <dbReference type="ARBA" id="ARBA00022840"/>
    </source>
</evidence>
<dbReference type="InterPro" id="IPR008250">
    <property type="entry name" value="ATPase_P-typ_transduc_dom_A_sf"/>
</dbReference>
<dbReference type="InterPro" id="IPR036163">
    <property type="entry name" value="HMA_dom_sf"/>
</dbReference>
<keyword evidence="10" id="KW-1003">Cell membrane</keyword>
<dbReference type="GO" id="GO:0043682">
    <property type="term" value="F:P-type divalent copper transporter activity"/>
    <property type="evidence" value="ECO:0007669"/>
    <property type="project" value="TreeGrafter"/>
</dbReference>
<protein>
    <submittedName>
        <fullName evidence="12">Copper-exporting ATPase</fullName>
        <ecNumber evidence="12">3.6.3.4</ecNumber>
    </submittedName>
</protein>
<dbReference type="Gene3D" id="2.70.150.10">
    <property type="entry name" value="Calcium-transporting ATPase, cytoplasmic transduction domain A"/>
    <property type="match status" value="1"/>
</dbReference>
<dbReference type="Pfam" id="PF00403">
    <property type="entry name" value="HMA"/>
    <property type="match status" value="1"/>
</dbReference>
<evidence type="ECO:0000313" key="12">
    <source>
        <dbReference type="EMBL" id="APH55409.1"/>
    </source>
</evidence>
<accession>A0AAC9KBM8</accession>
<dbReference type="PANTHER" id="PTHR43520">
    <property type="entry name" value="ATP7, ISOFORM B"/>
    <property type="match status" value="1"/>
</dbReference>
<dbReference type="Pfam" id="PF00122">
    <property type="entry name" value="E1-E2_ATPase"/>
    <property type="match status" value="1"/>
</dbReference>
<keyword evidence="5 10" id="KW-0547">Nucleotide-binding</keyword>
<dbReference type="PRINTS" id="PR00119">
    <property type="entry name" value="CATATPASE"/>
</dbReference>
<dbReference type="GO" id="GO:0055070">
    <property type="term" value="P:copper ion homeostasis"/>
    <property type="evidence" value="ECO:0007669"/>
    <property type="project" value="TreeGrafter"/>
</dbReference>
<dbReference type="PROSITE" id="PS50846">
    <property type="entry name" value="HMA_2"/>
    <property type="match status" value="1"/>
</dbReference>
<dbReference type="EMBL" id="CP018191">
    <property type="protein sequence ID" value="APH55409.1"/>
    <property type="molecule type" value="Genomic_DNA"/>
</dbReference>
<dbReference type="Proteomes" id="UP000182373">
    <property type="component" value="Chromosome"/>
</dbReference>
<dbReference type="SUPFAM" id="SSF55008">
    <property type="entry name" value="HMA, heavy metal-associated domain"/>
    <property type="match status" value="1"/>
</dbReference>
<dbReference type="PANTHER" id="PTHR43520:SF8">
    <property type="entry name" value="P-TYPE CU(+) TRANSPORTER"/>
    <property type="match status" value="1"/>
</dbReference>
<feature type="transmembrane region" description="Helical" evidence="10">
    <location>
        <begin position="334"/>
        <end position="356"/>
    </location>
</feature>
<dbReference type="Gene3D" id="3.40.50.1000">
    <property type="entry name" value="HAD superfamily/HAD-like"/>
    <property type="match status" value="1"/>
</dbReference>
<evidence type="ECO:0000259" key="11">
    <source>
        <dbReference type="PROSITE" id="PS50846"/>
    </source>
</evidence>
<evidence type="ECO:0000256" key="5">
    <source>
        <dbReference type="ARBA" id="ARBA00022741"/>
    </source>
</evidence>
<dbReference type="NCBIfam" id="TIGR01512">
    <property type="entry name" value="ATPase-IB2_Cd"/>
    <property type="match status" value="1"/>
</dbReference>
<dbReference type="CDD" id="cd02094">
    <property type="entry name" value="P-type_ATPase_Cu-like"/>
    <property type="match status" value="1"/>
</dbReference>
<dbReference type="InterPro" id="IPR059000">
    <property type="entry name" value="ATPase_P-type_domA"/>
</dbReference>
<evidence type="ECO:0000256" key="7">
    <source>
        <dbReference type="ARBA" id="ARBA00022967"/>
    </source>
</evidence>
<dbReference type="InterPro" id="IPR023214">
    <property type="entry name" value="HAD_sf"/>
</dbReference>
<keyword evidence="4 10" id="KW-0479">Metal-binding</keyword>
<dbReference type="InterPro" id="IPR006121">
    <property type="entry name" value="HMA_dom"/>
</dbReference>
<comment type="subcellular location">
    <subcellularLocation>
        <location evidence="10">Cell membrane</location>
    </subcellularLocation>
    <subcellularLocation>
        <location evidence="1">Endomembrane system</location>
        <topology evidence="1">Multi-pass membrane protein</topology>
    </subcellularLocation>
</comment>
<dbReference type="SFLD" id="SFLDF00027">
    <property type="entry name" value="p-type_atpase"/>
    <property type="match status" value="1"/>
</dbReference>
<dbReference type="EC" id="3.6.3.4" evidence="12"/>
<dbReference type="SFLD" id="SFLDS00003">
    <property type="entry name" value="Haloacid_Dehalogenase"/>
    <property type="match status" value="1"/>
</dbReference>
<dbReference type="PROSITE" id="PS01047">
    <property type="entry name" value="HMA_1"/>
    <property type="match status" value="1"/>
</dbReference>
<reference evidence="13" key="1">
    <citation type="submission" date="2016-11" db="EMBL/GenBank/DDBJ databases">
        <title>Comparative genomic and phenotypic analysis of Granulibacter bethesdensis clinical isolates from patients with chronic granulomatous disease.</title>
        <authorList>
            <person name="Zarember K.A."/>
            <person name="Porcella S.F."/>
            <person name="Chu J."/>
            <person name="Ding L."/>
            <person name="Dahlstrom E."/>
            <person name="Barbian K."/>
            <person name="Martens C."/>
            <person name="Sykora L."/>
            <person name="Kramer S."/>
            <person name="Pettinato A.M."/>
            <person name="Hong H."/>
            <person name="Wald G."/>
            <person name="Berg L.J."/>
            <person name="Rogge L.S."/>
            <person name="Greenberg D.E."/>
            <person name="Falcone E.L."/>
            <person name="Neves J.F."/>
            <person name="Simoes M.J."/>
            <person name="Casal M."/>
            <person name="Rodriguez-Lopez F.C."/>
            <person name="Zelazny A."/>
            <person name="Gallin J.I."/>
            <person name="Holland S.M."/>
        </authorList>
    </citation>
    <scope>NUCLEOTIDE SEQUENCE [LARGE SCALE GENOMIC DNA]</scope>
    <source>
        <strain evidence="13">NIH9.1</strain>
    </source>
</reference>
<feature type="transmembrane region" description="Helical" evidence="10">
    <location>
        <begin position="124"/>
        <end position="145"/>
    </location>
</feature>
<keyword evidence="12" id="KW-0378">Hydrolase</keyword>
<keyword evidence="9 10" id="KW-0472">Membrane</keyword>
<dbReference type="Gene3D" id="3.30.70.100">
    <property type="match status" value="1"/>
</dbReference>
<dbReference type="InterPro" id="IPR027256">
    <property type="entry name" value="P-typ_ATPase_IB"/>
</dbReference>
<feature type="transmembrane region" description="Helical" evidence="10">
    <location>
        <begin position="157"/>
        <end position="175"/>
    </location>
</feature>
<dbReference type="PROSITE" id="PS00154">
    <property type="entry name" value="ATPASE_E1_E2"/>
    <property type="match status" value="1"/>
</dbReference>
<dbReference type="SFLD" id="SFLDG00002">
    <property type="entry name" value="C1.7:_P-type_atpase_like"/>
    <property type="match status" value="1"/>
</dbReference>
<keyword evidence="7" id="KW-1278">Translocase</keyword>